<dbReference type="EMBL" id="JBJQND010000002">
    <property type="protein sequence ID" value="KAL3886224.1"/>
    <property type="molecule type" value="Genomic_DNA"/>
</dbReference>
<protein>
    <submittedName>
        <fullName evidence="2">Uncharacterized protein</fullName>
    </submittedName>
</protein>
<proteinExistence type="predicted"/>
<organism evidence="2 3">
    <name type="scientific">Sinanodonta woodiana</name>
    <name type="common">Chinese pond mussel</name>
    <name type="synonym">Anodonta woodiana</name>
    <dbReference type="NCBI Taxonomy" id="1069815"/>
    <lineage>
        <taxon>Eukaryota</taxon>
        <taxon>Metazoa</taxon>
        <taxon>Spiralia</taxon>
        <taxon>Lophotrochozoa</taxon>
        <taxon>Mollusca</taxon>
        <taxon>Bivalvia</taxon>
        <taxon>Autobranchia</taxon>
        <taxon>Heteroconchia</taxon>
        <taxon>Palaeoheterodonta</taxon>
        <taxon>Unionida</taxon>
        <taxon>Unionoidea</taxon>
        <taxon>Unionidae</taxon>
        <taxon>Unioninae</taxon>
        <taxon>Sinanodonta</taxon>
    </lineage>
</organism>
<gene>
    <name evidence="2" type="ORF">ACJMK2_026231</name>
</gene>
<sequence length="58" mass="6568">IEPTKRHISLVILPLVTKCLIADQCLDLGEHGIESWLDKRYPDQLDLIACDEAHSVLE</sequence>
<feature type="chain" id="PRO_5044757120" evidence="1">
    <location>
        <begin position="23"/>
        <end position="58"/>
    </location>
</feature>
<reference evidence="2 3" key="1">
    <citation type="submission" date="2024-11" db="EMBL/GenBank/DDBJ databases">
        <title>Chromosome-level genome assembly of the freshwater bivalve Anodonta woodiana.</title>
        <authorList>
            <person name="Chen X."/>
        </authorList>
    </citation>
    <scope>NUCLEOTIDE SEQUENCE [LARGE SCALE GENOMIC DNA]</scope>
    <source>
        <strain evidence="2">MN2024</strain>
        <tissue evidence="2">Gills</tissue>
    </source>
</reference>
<name>A0ABD3XIY3_SINWO</name>
<evidence type="ECO:0000256" key="1">
    <source>
        <dbReference type="SAM" id="SignalP"/>
    </source>
</evidence>
<evidence type="ECO:0000313" key="2">
    <source>
        <dbReference type="EMBL" id="KAL3886224.1"/>
    </source>
</evidence>
<keyword evidence="3" id="KW-1185">Reference proteome</keyword>
<accession>A0ABD3XIY3</accession>
<feature type="signal peptide" evidence="1">
    <location>
        <begin position="1"/>
        <end position="22"/>
    </location>
</feature>
<feature type="non-terminal residue" evidence="2">
    <location>
        <position position="1"/>
    </location>
</feature>
<comment type="caution">
    <text evidence="2">The sequence shown here is derived from an EMBL/GenBank/DDBJ whole genome shotgun (WGS) entry which is preliminary data.</text>
</comment>
<dbReference type="Proteomes" id="UP001634394">
    <property type="component" value="Unassembled WGS sequence"/>
</dbReference>
<feature type="non-terminal residue" evidence="2">
    <location>
        <position position="58"/>
    </location>
</feature>
<keyword evidence="1" id="KW-0732">Signal</keyword>
<dbReference type="AlphaFoldDB" id="A0ABD3XIY3"/>
<evidence type="ECO:0000313" key="3">
    <source>
        <dbReference type="Proteomes" id="UP001634394"/>
    </source>
</evidence>